<proteinExistence type="predicted"/>
<dbReference type="EMBL" id="FCOI02000001">
    <property type="protein sequence ID" value="SAK39448.1"/>
    <property type="molecule type" value="Genomic_DNA"/>
</dbReference>
<dbReference type="AlphaFoldDB" id="A0A157Z1P1"/>
<dbReference type="Proteomes" id="UP000054624">
    <property type="component" value="Unassembled WGS sequence"/>
</dbReference>
<dbReference type="PIRSF" id="PIRSF030820">
    <property type="entry name" value="UCP030820"/>
    <property type="match status" value="1"/>
</dbReference>
<evidence type="ECO:0000313" key="1">
    <source>
        <dbReference type="EMBL" id="SAK39448.1"/>
    </source>
</evidence>
<dbReference type="STRING" id="1777137.AWB76_00067"/>
<dbReference type="Pfam" id="PF06073">
    <property type="entry name" value="DUF934"/>
    <property type="match status" value="1"/>
</dbReference>
<accession>A0A157Z1P1</accession>
<sequence>MHRARLTLKDLHMTLIIKNRAVVEDSFTVVLAAEDGTLPAIDALPGGKIIVPFALWKEHKAAIVAARAKEDIGVWLAPDDEPADLAPDFGSLSVIAVDFPVFRDGRGFSIGRLLRERYQWTGELRAIGDVLRDQVAFHARCGFDAFAVRADKDINDALNAFTEFTNLYQGATDNLEPLFRRRAALVAALGA</sequence>
<dbReference type="InterPro" id="IPR008318">
    <property type="entry name" value="UCP030820"/>
</dbReference>
<evidence type="ECO:0000313" key="2">
    <source>
        <dbReference type="Proteomes" id="UP000054624"/>
    </source>
</evidence>
<name>A0A157Z1P1_9BURK</name>
<organism evidence="1 2">
    <name type="scientific">Caballeronia temeraria</name>
    <dbReference type="NCBI Taxonomy" id="1777137"/>
    <lineage>
        <taxon>Bacteria</taxon>
        <taxon>Pseudomonadati</taxon>
        <taxon>Pseudomonadota</taxon>
        <taxon>Betaproteobacteria</taxon>
        <taxon>Burkholderiales</taxon>
        <taxon>Burkholderiaceae</taxon>
        <taxon>Caballeronia</taxon>
    </lineage>
</organism>
<protein>
    <submittedName>
        <fullName evidence="1">Oxidoreductase</fullName>
    </submittedName>
</protein>
<keyword evidence="2" id="KW-1185">Reference proteome</keyword>
<reference evidence="2" key="1">
    <citation type="submission" date="2016-01" db="EMBL/GenBank/DDBJ databases">
        <authorList>
            <person name="Peeters Charlotte."/>
        </authorList>
    </citation>
    <scope>NUCLEOTIDE SEQUENCE [LARGE SCALE GENOMIC DNA]</scope>
</reference>
<gene>
    <name evidence="1" type="ORF">AWB76_00067</name>
</gene>